<dbReference type="OrthoDB" id="687730at2759"/>
<feature type="compositionally biased region" description="Basic and acidic residues" evidence="1">
    <location>
        <begin position="296"/>
        <end position="315"/>
    </location>
</feature>
<feature type="compositionally biased region" description="Acidic residues" evidence="1">
    <location>
        <begin position="406"/>
        <end position="418"/>
    </location>
</feature>
<dbReference type="AlphaFoldDB" id="A0A409X6N7"/>
<dbReference type="PANTHER" id="PTHR15715:SF37">
    <property type="entry name" value="LD47843P"/>
    <property type="match status" value="1"/>
</dbReference>
<feature type="compositionally biased region" description="Basic and acidic residues" evidence="1">
    <location>
        <begin position="329"/>
        <end position="347"/>
    </location>
</feature>
<proteinExistence type="predicted"/>
<name>A0A409X6N7_PSICY</name>
<feature type="compositionally biased region" description="Polar residues" evidence="1">
    <location>
        <begin position="424"/>
        <end position="447"/>
    </location>
</feature>
<evidence type="ECO:0000259" key="2">
    <source>
        <dbReference type="PROSITE" id="PS50006"/>
    </source>
</evidence>
<dbReference type="EMBL" id="NHYD01002495">
    <property type="protein sequence ID" value="PPQ86426.1"/>
    <property type="molecule type" value="Genomic_DNA"/>
</dbReference>
<dbReference type="SMART" id="SM00240">
    <property type="entry name" value="FHA"/>
    <property type="match status" value="1"/>
</dbReference>
<accession>A0A409X6N7</accession>
<dbReference type="Pfam" id="PF00498">
    <property type="entry name" value="FHA"/>
    <property type="match status" value="1"/>
</dbReference>
<evidence type="ECO:0000313" key="4">
    <source>
        <dbReference type="Proteomes" id="UP000283269"/>
    </source>
</evidence>
<feature type="domain" description="FHA" evidence="2">
    <location>
        <begin position="38"/>
        <end position="90"/>
    </location>
</feature>
<dbReference type="PROSITE" id="PS50006">
    <property type="entry name" value="FHA_DOMAIN"/>
    <property type="match status" value="1"/>
</dbReference>
<dbReference type="PANTHER" id="PTHR15715">
    <property type="entry name" value="CENTROSOMAL PROTEIN OF 170 KDA"/>
    <property type="match status" value="1"/>
</dbReference>
<feature type="compositionally biased region" description="Acidic residues" evidence="1">
    <location>
        <begin position="316"/>
        <end position="328"/>
    </location>
</feature>
<dbReference type="GO" id="GO:0005737">
    <property type="term" value="C:cytoplasm"/>
    <property type="evidence" value="ECO:0007669"/>
    <property type="project" value="TreeGrafter"/>
</dbReference>
<sequence length="447" mass="48516">PSAAIQLSALERHLPALYLYPLNDTWALKHIALANLHTKIGRQTSLKKAPGKRNGFFDSKVLSRQHAEVWEEGGKDVKSSNGSFIYGERLSSEGHESDRFELKSDDIIEFGIDIAGKDNKVITHHKFATRVPAGLPSFPAYVPAYTHAASGYSATAAACFSACYYCCCTCRFRMLGSRIAHSVFAVPASISTEAGKEQGMTEGAGTSTSTSPQSAATTSERKKSTSTAPATASSSTSPQPTATTTSDNAHVPALSASIIQDFSRMRNLRATRSGSISTVVPRELESVEDEEALARAEHGEDGHGHEHGQVERVEPAEEEVQREEEEEGGHEKTEVKSETADRETVKEEEADEDRDAEEAEERRWEDLGVGRPRTPEPSMLSMGDRARRSSVSSPLAMRRVESHEGEDGESESESDVEADTTSSATKTQIAKEQYTNAATTATCSSRR</sequence>
<keyword evidence="4" id="KW-1185">Reference proteome</keyword>
<organism evidence="3 4">
    <name type="scientific">Psilocybe cyanescens</name>
    <dbReference type="NCBI Taxonomy" id="93625"/>
    <lineage>
        <taxon>Eukaryota</taxon>
        <taxon>Fungi</taxon>
        <taxon>Dikarya</taxon>
        <taxon>Basidiomycota</taxon>
        <taxon>Agaricomycotina</taxon>
        <taxon>Agaricomycetes</taxon>
        <taxon>Agaricomycetidae</taxon>
        <taxon>Agaricales</taxon>
        <taxon>Agaricineae</taxon>
        <taxon>Strophariaceae</taxon>
        <taxon>Psilocybe</taxon>
    </lineage>
</organism>
<comment type="caution">
    <text evidence="3">The sequence shown here is derived from an EMBL/GenBank/DDBJ whole genome shotgun (WGS) entry which is preliminary data.</text>
</comment>
<dbReference type="Proteomes" id="UP000283269">
    <property type="component" value="Unassembled WGS sequence"/>
</dbReference>
<dbReference type="InterPro" id="IPR008984">
    <property type="entry name" value="SMAD_FHA_dom_sf"/>
</dbReference>
<feature type="non-terminal residue" evidence="3">
    <location>
        <position position="1"/>
    </location>
</feature>
<dbReference type="InParanoid" id="A0A409X6N7"/>
<feature type="compositionally biased region" description="Acidic residues" evidence="1">
    <location>
        <begin position="348"/>
        <end position="359"/>
    </location>
</feature>
<dbReference type="SUPFAM" id="SSF49879">
    <property type="entry name" value="SMAD/FHA domain"/>
    <property type="match status" value="1"/>
</dbReference>
<feature type="compositionally biased region" description="Low complexity" evidence="1">
    <location>
        <begin position="206"/>
        <end position="218"/>
    </location>
</feature>
<feature type="region of interest" description="Disordered" evidence="1">
    <location>
        <begin position="194"/>
        <end position="249"/>
    </location>
</feature>
<feature type="region of interest" description="Disordered" evidence="1">
    <location>
        <begin position="296"/>
        <end position="447"/>
    </location>
</feature>
<feature type="compositionally biased region" description="Low complexity" evidence="1">
    <location>
        <begin position="225"/>
        <end position="246"/>
    </location>
</feature>
<dbReference type="STRING" id="93625.A0A409X6N7"/>
<evidence type="ECO:0000313" key="3">
    <source>
        <dbReference type="EMBL" id="PPQ86426.1"/>
    </source>
</evidence>
<protein>
    <recommendedName>
        <fullName evidence="2">FHA domain-containing protein</fullName>
    </recommendedName>
</protein>
<reference evidence="3 4" key="1">
    <citation type="journal article" date="2018" name="Evol. Lett.">
        <title>Horizontal gene cluster transfer increased hallucinogenic mushroom diversity.</title>
        <authorList>
            <person name="Reynolds H.T."/>
            <person name="Vijayakumar V."/>
            <person name="Gluck-Thaler E."/>
            <person name="Korotkin H.B."/>
            <person name="Matheny P.B."/>
            <person name="Slot J.C."/>
        </authorList>
    </citation>
    <scope>NUCLEOTIDE SEQUENCE [LARGE SCALE GENOMIC DNA]</scope>
    <source>
        <strain evidence="3 4">2631</strain>
    </source>
</reference>
<evidence type="ECO:0000256" key="1">
    <source>
        <dbReference type="SAM" id="MobiDB-lite"/>
    </source>
</evidence>
<dbReference type="Gene3D" id="2.60.200.20">
    <property type="match status" value="1"/>
</dbReference>
<gene>
    <name evidence="3" type="ORF">CVT25_003654</name>
</gene>
<dbReference type="InterPro" id="IPR000253">
    <property type="entry name" value="FHA_dom"/>
</dbReference>
<dbReference type="InterPro" id="IPR051176">
    <property type="entry name" value="Cent_Immune-Sig_Mod"/>
</dbReference>